<reference evidence="1" key="1">
    <citation type="submission" date="2020-05" db="EMBL/GenBank/DDBJ databases">
        <authorList>
            <person name="Chiriac C."/>
            <person name="Salcher M."/>
            <person name="Ghai R."/>
            <person name="Kavagutti S V."/>
        </authorList>
    </citation>
    <scope>NUCLEOTIDE SEQUENCE</scope>
</reference>
<evidence type="ECO:0000313" key="1">
    <source>
        <dbReference type="EMBL" id="CAB4174770.1"/>
    </source>
</evidence>
<gene>
    <name evidence="1" type="ORF">UFOVP972_76</name>
</gene>
<dbReference type="EMBL" id="LR796923">
    <property type="protein sequence ID" value="CAB4174770.1"/>
    <property type="molecule type" value="Genomic_DNA"/>
</dbReference>
<accession>A0A6J5PS69</accession>
<name>A0A6J5PS69_9CAUD</name>
<organism evidence="1">
    <name type="scientific">uncultured Caudovirales phage</name>
    <dbReference type="NCBI Taxonomy" id="2100421"/>
    <lineage>
        <taxon>Viruses</taxon>
        <taxon>Duplodnaviria</taxon>
        <taxon>Heunggongvirae</taxon>
        <taxon>Uroviricota</taxon>
        <taxon>Caudoviricetes</taxon>
        <taxon>Peduoviridae</taxon>
        <taxon>Maltschvirus</taxon>
        <taxon>Maltschvirus maltsch</taxon>
    </lineage>
</organism>
<proteinExistence type="predicted"/>
<protein>
    <submittedName>
        <fullName evidence="1">Uncharacterized protein</fullName>
    </submittedName>
</protein>
<sequence>MKNHIKGFSQFVNESAQYTHTFESENKESMKIELIRKIDDAMEEEGLSDEDLANSIESVLRQAEENGYDGDVEVRQSRTGRIVLLFKPTPSRFHRSDFYKNVVRPMVGGMSGGHTFGGGRGKY</sequence>